<dbReference type="InterPro" id="IPR003593">
    <property type="entry name" value="AAA+_ATPase"/>
</dbReference>
<feature type="domain" description="ABC transmembrane type-1" evidence="11">
    <location>
        <begin position="16"/>
        <end position="291"/>
    </location>
</feature>
<dbReference type="EMBL" id="FQXV01000001">
    <property type="protein sequence ID" value="SHH60888.1"/>
    <property type="molecule type" value="Genomic_DNA"/>
</dbReference>
<dbReference type="Gene3D" id="3.40.50.300">
    <property type="entry name" value="P-loop containing nucleotide triphosphate hydrolases"/>
    <property type="match status" value="1"/>
</dbReference>
<keyword evidence="4 9" id="KW-0812">Transmembrane</keyword>
<evidence type="ECO:0000256" key="3">
    <source>
        <dbReference type="ARBA" id="ARBA00022475"/>
    </source>
</evidence>
<keyword evidence="3" id="KW-1003">Cell membrane</keyword>
<dbReference type="CDD" id="cd18548">
    <property type="entry name" value="ABC_6TM_Tm287_like"/>
    <property type="match status" value="1"/>
</dbReference>
<dbReference type="InterPro" id="IPR017871">
    <property type="entry name" value="ABC_transporter-like_CS"/>
</dbReference>
<evidence type="ECO:0000313" key="12">
    <source>
        <dbReference type="EMBL" id="SHH60888.1"/>
    </source>
</evidence>
<keyword evidence="13" id="KW-1185">Reference proteome</keyword>
<evidence type="ECO:0000256" key="7">
    <source>
        <dbReference type="ARBA" id="ARBA00022989"/>
    </source>
</evidence>
<comment type="subcellular location">
    <subcellularLocation>
        <location evidence="1">Cell membrane</location>
        <topology evidence="1">Multi-pass membrane protein</topology>
    </subcellularLocation>
</comment>
<dbReference type="GO" id="GO:0140359">
    <property type="term" value="F:ABC-type transporter activity"/>
    <property type="evidence" value="ECO:0007669"/>
    <property type="project" value="InterPro"/>
</dbReference>
<dbReference type="STRING" id="1123282.SAMN02745823_00459"/>
<evidence type="ECO:0000256" key="2">
    <source>
        <dbReference type="ARBA" id="ARBA00022448"/>
    </source>
</evidence>
<dbReference type="InterPro" id="IPR011527">
    <property type="entry name" value="ABC1_TM_dom"/>
</dbReference>
<dbReference type="Proteomes" id="UP000183995">
    <property type="component" value="Unassembled WGS sequence"/>
</dbReference>
<evidence type="ECO:0000256" key="8">
    <source>
        <dbReference type="ARBA" id="ARBA00023136"/>
    </source>
</evidence>
<dbReference type="Pfam" id="PF00664">
    <property type="entry name" value="ABC_membrane"/>
    <property type="match status" value="1"/>
</dbReference>
<feature type="transmembrane region" description="Helical" evidence="9">
    <location>
        <begin position="150"/>
        <end position="167"/>
    </location>
</feature>
<feature type="domain" description="ABC transporter" evidence="10">
    <location>
        <begin position="323"/>
        <end position="554"/>
    </location>
</feature>
<gene>
    <name evidence="12" type="ORF">SAMN02745823_00459</name>
</gene>
<dbReference type="PROSITE" id="PS50893">
    <property type="entry name" value="ABC_TRANSPORTER_2"/>
    <property type="match status" value="1"/>
</dbReference>
<name>A0A1M5UDA8_9FIRM</name>
<keyword evidence="7 9" id="KW-1133">Transmembrane helix</keyword>
<dbReference type="PROSITE" id="PS00211">
    <property type="entry name" value="ABC_TRANSPORTER_1"/>
    <property type="match status" value="1"/>
</dbReference>
<proteinExistence type="predicted"/>
<dbReference type="PROSITE" id="PS50929">
    <property type="entry name" value="ABC_TM1F"/>
    <property type="match status" value="1"/>
</dbReference>
<dbReference type="PANTHER" id="PTHR24221:SF276">
    <property type="entry name" value="ABC TRANSPORTER, ATP-BINDING_PERMEASE PROTEIN"/>
    <property type="match status" value="1"/>
</dbReference>
<dbReference type="AlphaFoldDB" id="A0A1M5UDA8"/>
<evidence type="ECO:0000256" key="6">
    <source>
        <dbReference type="ARBA" id="ARBA00022840"/>
    </source>
</evidence>
<protein>
    <submittedName>
        <fullName evidence="12">ATP-binding cassette, subfamily B</fullName>
    </submittedName>
</protein>
<dbReference type="GO" id="GO:0016887">
    <property type="term" value="F:ATP hydrolysis activity"/>
    <property type="evidence" value="ECO:0007669"/>
    <property type="project" value="InterPro"/>
</dbReference>
<dbReference type="InterPro" id="IPR003439">
    <property type="entry name" value="ABC_transporter-like_ATP-bd"/>
</dbReference>
<keyword evidence="2" id="KW-0813">Transport</keyword>
<keyword evidence="8 9" id="KW-0472">Membrane</keyword>
<evidence type="ECO:0000256" key="4">
    <source>
        <dbReference type="ARBA" id="ARBA00022692"/>
    </source>
</evidence>
<keyword evidence="5" id="KW-0547">Nucleotide-binding</keyword>
<evidence type="ECO:0000313" key="13">
    <source>
        <dbReference type="Proteomes" id="UP000183995"/>
    </source>
</evidence>
<dbReference type="OrthoDB" id="9762778at2"/>
<reference evidence="12 13" key="1">
    <citation type="submission" date="2016-11" db="EMBL/GenBank/DDBJ databases">
        <authorList>
            <person name="Jaros S."/>
            <person name="Januszkiewicz K."/>
            <person name="Wedrychowicz H."/>
        </authorList>
    </citation>
    <scope>NUCLEOTIDE SEQUENCE [LARGE SCALE GENOMIC DNA]</scope>
    <source>
        <strain evidence="12 13">DSM 10068</strain>
    </source>
</reference>
<keyword evidence="6 12" id="KW-0067">ATP-binding</keyword>
<dbReference type="InterPro" id="IPR027417">
    <property type="entry name" value="P-loop_NTPase"/>
</dbReference>
<accession>A0A1M5UDA8</accession>
<feature type="transmembrane region" description="Helical" evidence="9">
    <location>
        <begin position="126"/>
        <end position="144"/>
    </location>
</feature>
<evidence type="ECO:0000259" key="11">
    <source>
        <dbReference type="PROSITE" id="PS50929"/>
    </source>
</evidence>
<evidence type="ECO:0000256" key="9">
    <source>
        <dbReference type="SAM" id="Phobius"/>
    </source>
</evidence>
<dbReference type="GO" id="GO:0005886">
    <property type="term" value="C:plasma membrane"/>
    <property type="evidence" value="ECO:0007669"/>
    <property type="project" value="UniProtKB-SubCell"/>
</dbReference>
<dbReference type="Gene3D" id="1.20.1560.10">
    <property type="entry name" value="ABC transporter type 1, transmembrane domain"/>
    <property type="match status" value="1"/>
</dbReference>
<feature type="transmembrane region" description="Helical" evidence="9">
    <location>
        <begin position="45"/>
        <end position="64"/>
    </location>
</feature>
<dbReference type="FunFam" id="3.40.50.300:FF:000221">
    <property type="entry name" value="Multidrug ABC transporter ATP-binding protein"/>
    <property type="match status" value="1"/>
</dbReference>
<dbReference type="RefSeq" id="WP_073076003.1">
    <property type="nucleotide sequence ID" value="NZ_FQXV01000001.1"/>
</dbReference>
<feature type="transmembrane region" description="Helical" evidence="9">
    <location>
        <begin position="227"/>
        <end position="253"/>
    </location>
</feature>
<dbReference type="InterPro" id="IPR036640">
    <property type="entry name" value="ABC1_TM_sf"/>
</dbReference>
<dbReference type="InterPro" id="IPR039421">
    <property type="entry name" value="Type_1_exporter"/>
</dbReference>
<sequence>MAFSKRKLVVQLAIKIIGTFTDLLLPLILSYIIDDIVPMKRVELVLLWGGAMIACAFVSLFGTIRANRLASEISRDTTEAMRRDLFAGAMRLSRRQMDRFTAPSIVARLTSDTYNIHNTISTVLRLGIRTPVLLLGGIIMAFILEPVLTLILLATLPVILALVVIVSNKGIPMYSKLQQTVDRLVRAVRESTSGIRVIKALSKTEHEKARFEKVNQELREREQRAGVLMSVTSPVMNIILNVGLVLVILAGAYRVNMGLSQPGKLLAFMTYFTIILNAMLWITRVFIMISRASASGDRIGEVVNAPEERRLAAPDHMDSDYHVSFDNVSFSYNKVKNNVENISFHLKKGETLGIIGPTGSGKSTILQLLLRFYEPDAGTIRIGGEKIDGIENLSEKFGVVFQNDVLFEDTIENNIIFGRSLGAAEALMAAENAQAGEFIAGFPDGLGHMLSVRGQNLSGGQKQRLLIARALASSPEILILDDAASALDYKTDAALRHVLKTAYRDTTTLIVAQRVSSIMYADHILVLEDGAVVGSGVHEELLKSCDSYRLIAELQMGGGRRG</sequence>
<feature type="transmembrane region" description="Helical" evidence="9">
    <location>
        <begin position="12"/>
        <end position="33"/>
    </location>
</feature>
<organism evidence="12 13">
    <name type="scientific">Sporobacter termitidis DSM 10068</name>
    <dbReference type="NCBI Taxonomy" id="1123282"/>
    <lineage>
        <taxon>Bacteria</taxon>
        <taxon>Bacillati</taxon>
        <taxon>Bacillota</taxon>
        <taxon>Clostridia</taxon>
        <taxon>Eubacteriales</taxon>
        <taxon>Oscillospiraceae</taxon>
        <taxon>Sporobacter</taxon>
    </lineage>
</organism>
<feature type="transmembrane region" description="Helical" evidence="9">
    <location>
        <begin position="265"/>
        <end position="287"/>
    </location>
</feature>
<dbReference type="SMART" id="SM00382">
    <property type="entry name" value="AAA"/>
    <property type="match status" value="1"/>
</dbReference>
<dbReference type="Pfam" id="PF00005">
    <property type="entry name" value="ABC_tran"/>
    <property type="match status" value="1"/>
</dbReference>
<dbReference type="SUPFAM" id="SSF90123">
    <property type="entry name" value="ABC transporter transmembrane region"/>
    <property type="match status" value="1"/>
</dbReference>
<dbReference type="GO" id="GO:0005524">
    <property type="term" value="F:ATP binding"/>
    <property type="evidence" value="ECO:0007669"/>
    <property type="project" value="UniProtKB-KW"/>
</dbReference>
<dbReference type="SUPFAM" id="SSF52540">
    <property type="entry name" value="P-loop containing nucleoside triphosphate hydrolases"/>
    <property type="match status" value="1"/>
</dbReference>
<dbReference type="PANTHER" id="PTHR24221">
    <property type="entry name" value="ATP-BINDING CASSETTE SUB-FAMILY B"/>
    <property type="match status" value="1"/>
</dbReference>
<evidence type="ECO:0000256" key="5">
    <source>
        <dbReference type="ARBA" id="ARBA00022741"/>
    </source>
</evidence>
<evidence type="ECO:0000256" key="1">
    <source>
        <dbReference type="ARBA" id="ARBA00004651"/>
    </source>
</evidence>
<evidence type="ECO:0000259" key="10">
    <source>
        <dbReference type="PROSITE" id="PS50893"/>
    </source>
</evidence>